<evidence type="ECO:0000256" key="1">
    <source>
        <dbReference type="SAM" id="Phobius"/>
    </source>
</evidence>
<keyword evidence="1" id="KW-0812">Transmembrane</keyword>
<proteinExistence type="predicted"/>
<gene>
    <name evidence="2" type="ORF">UFOVP357_49</name>
</gene>
<feature type="transmembrane region" description="Helical" evidence="1">
    <location>
        <begin position="35"/>
        <end position="55"/>
    </location>
</feature>
<evidence type="ECO:0000313" key="2">
    <source>
        <dbReference type="EMBL" id="CAB5220925.1"/>
    </source>
</evidence>
<dbReference type="EMBL" id="LR798289">
    <property type="protein sequence ID" value="CAB5220925.1"/>
    <property type="molecule type" value="Genomic_DNA"/>
</dbReference>
<reference evidence="2" key="1">
    <citation type="submission" date="2020-05" db="EMBL/GenBank/DDBJ databases">
        <authorList>
            <person name="Chiriac C."/>
            <person name="Salcher M."/>
            <person name="Ghai R."/>
            <person name="Kavagutti S V."/>
        </authorList>
    </citation>
    <scope>NUCLEOTIDE SEQUENCE</scope>
</reference>
<sequence length="58" mass="6412">MASNKLRMAKKVRSLRPYSVILTEARERERKTTLLIAYLSLALAIFGIYLAGIAAGSN</sequence>
<keyword evidence="1" id="KW-1133">Transmembrane helix</keyword>
<protein>
    <submittedName>
        <fullName evidence="2">Uncharacterized protein</fullName>
    </submittedName>
</protein>
<organism evidence="2">
    <name type="scientific">uncultured Caudovirales phage</name>
    <dbReference type="NCBI Taxonomy" id="2100421"/>
    <lineage>
        <taxon>Viruses</taxon>
        <taxon>Duplodnaviria</taxon>
        <taxon>Heunggongvirae</taxon>
        <taxon>Uroviricota</taxon>
        <taxon>Caudoviricetes</taxon>
        <taxon>Peduoviridae</taxon>
        <taxon>Maltschvirus</taxon>
        <taxon>Maltschvirus maltsch</taxon>
    </lineage>
</organism>
<accession>A0A6J7WVQ7</accession>
<name>A0A6J7WVQ7_9CAUD</name>
<keyword evidence="1" id="KW-0472">Membrane</keyword>